<dbReference type="Proteomes" id="UP000034849">
    <property type="component" value="Unassembled WGS sequence"/>
</dbReference>
<evidence type="ECO:0000256" key="13">
    <source>
        <dbReference type="ARBA" id="ARBA00047767"/>
    </source>
</evidence>
<evidence type="ECO:0000259" key="14">
    <source>
        <dbReference type="Pfam" id="PF00696"/>
    </source>
</evidence>
<dbReference type="NCBIfam" id="TIGR02076">
    <property type="entry name" value="pyrH_arch"/>
    <property type="match status" value="1"/>
</dbReference>
<comment type="caution">
    <text evidence="15">The sequence shown here is derived from an EMBL/GenBank/DDBJ whole genome shotgun (WGS) entry which is preliminary data.</text>
</comment>
<feature type="domain" description="Aspartate/glutamate/uridylate kinase" evidence="14">
    <location>
        <begin position="5"/>
        <end position="206"/>
    </location>
</feature>
<comment type="catalytic activity">
    <reaction evidence="13">
        <text>UMP + ATP = UDP + ADP</text>
        <dbReference type="Rhea" id="RHEA:24400"/>
        <dbReference type="ChEBI" id="CHEBI:30616"/>
        <dbReference type="ChEBI" id="CHEBI:57865"/>
        <dbReference type="ChEBI" id="CHEBI:58223"/>
        <dbReference type="ChEBI" id="CHEBI:456216"/>
        <dbReference type="EC" id="2.7.4.22"/>
    </reaction>
</comment>
<dbReference type="InterPro" id="IPR011817">
    <property type="entry name" value="Uridylate_kinase"/>
</dbReference>
<dbReference type="PIRSF" id="PIRSF005650">
    <property type="entry name" value="Uridylate_kin"/>
    <property type="match status" value="1"/>
</dbReference>
<evidence type="ECO:0000256" key="7">
    <source>
        <dbReference type="ARBA" id="ARBA00022679"/>
    </source>
</evidence>
<dbReference type="GO" id="GO:0005524">
    <property type="term" value="F:ATP binding"/>
    <property type="evidence" value="ECO:0007669"/>
    <property type="project" value="UniProtKB-KW"/>
</dbReference>
<name>A0A0G0GAW0_9BACT</name>
<evidence type="ECO:0000256" key="2">
    <source>
        <dbReference type="ARBA" id="ARBA00004791"/>
    </source>
</evidence>
<dbReference type="GO" id="GO:0033862">
    <property type="term" value="F:UMP kinase activity"/>
    <property type="evidence" value="ECO:0007669"/>
    <property type="project" value="UniProtKB-EC"/>
</dbReference>
<dbReference type="InterPro" id="IPR036393">
    <property type="entry name" value="AceGlu_kinase-like_sf"/>
</dbReference>
<dbReference type="STRING" id="1619046.US42_C0001G0099"/>
<evidence type="ECO:0000313" key="16">
    <source>
        <dbReference type="Proteomes" id="UP000034849"/>
    </source>
</evidence>
<comment type="pathway">
    <text evidence="2">Pyrimidine metabolism; CTP biosynthesis via de novo pathway; UDP from UMP (UMPK route): step 1/1.</text>
</comment>
<dbReference type="UniPathway" id="UPA00159">
    <property type="reaction ID" value="UER00275"/>
</dbReference>
<evidence type="ECO:0000256" key="12">
    <source>
        <dbReference type="ARBA" id="ARBA00032092"/>
    </source>
</evidence>
<comment type="subcellular location">
    <subcellularLocation>
        <location evidence="1">Cytoplasm</location>
    </subcellularLocation>
</comment>
<evidence type="ECO:0000256" key="11">
    <source>
        <dbReference type="ARBA" id="ARBA00022975"/>
    </source>
</evidence>
<dbReference type="GO" id="GO:0006225">
    <property type="term" value="P:UDP biosynthetic process"/>
    <property type="evidence" value="ECO:0007669"/>
    <property type="project" value="TreeGrafter"/>
</dbReference>
<dbReference type="GO" id="GO:0044210">
    <property type="term" value="P:'de novo' CTP biosynthetic process"/>
    <property type="evidence" value="ECO:0007669"/>
    <property type="project" value="UniProtKB-UniPathway"/>
</dbReference>
<dbReference type="Gene3D" id="3.40.1160.10">
    <property type="entry name" value="Acetylglutamate kinase-like"/>
    <property type="match status" value="1"/>
</dbReference>
<dbReference type="AlphaFoldDB" id="A0A0G0GAW0"/>
<dbReference type="EMBL" id="LBSX01000001">
    <property type="protein sequence ID" value="KKQ28248.1"/>
    <property type="molecule type" value="Genomic_DNA"/>
</dbReference>
<evidence type="ECO:0000256" key="9">
    <source>
        <dbReference type="ARBA" id="ARBA00022777"/>
    </source>
</evidence>
<dbReference type="PANTHER" id="PTHR42833">
    <property type="entry name" value="URIDYLATE KINASE"/>
    <property type="match status" value="1"/>
</dbReference>
<keyword evidence="11" id="KW-0665">Pyrimidine biosynthesis</keyword>
<proteinExistence type="inferred from homology"/>
<comment type="similarity">
    <text evidence="3">Belongs to the UMP kinase family.</text>
</comment>
<organism evidence="15 16">
    <name type="scientific">Candidatus Magasanikbacteria bacterium GW2011_GWC2_37_14</name>
    <dbReference type="NCBI Taxonomy" id="1619046"/>
    <lineage>
        <taxon>Bacteria</taxon>
        <taxon>Candidatus Magasanikiibacteriota</taxon>
    </lineage>
</organism>
<evidence type="ECO:0000256" key="8">
    <source>
        <dbReference type="ARBA" id="ARBA00022741"/>
    </source>
</evidence>
<keyword evidence="7" id="KW-0808">Transferase</keyword>
<evidence type="ECO:0000256" key="3">
    <source>
        <dbReference type="ARBA" id="ARBA00007614"/>
    </source>
</evidence>
<evidence type="ECO:0000313" key="15">
    <source>
        <dbReference type="EMBL" id="KKQ28248.1"/>
    </source>
</evidence>
<evidence type="ECO:0000256" key="5">
    <source>
        <dbReference type="ARBA" id="ARBA00016403"/>
    </source>
</evidence>
<evidence type="ECO:0000256" key="1">
    <source>
        <dbReference type="ARBA" id="ARBA00004496"/>
    </source>
</evidence>
<dbReference type="GO" id="GO:0005737">
    <property type="term" value="C:cytoplasm"/>
    <property type="evidence" value="ECO:0007669"/>
    <property type="project" value="UniProtKB-SubCell"/>
</dbReference>
<keyword evidence="9" id="KW-0418">Kinase</keyword>
<protein>
    <recommendedName>
        <fullName evidence="5">Uridylate kinase</fullName>
        <ecNumber evidence="4">2.7.4.22</ecNumber>
    </recommendedName>
    <alternativeName>
        <fullName evidence="12">Uridine monophosphate kinase</fullName>
    </alternativeName>
</protein>
<dbReference type="PANTHER" id="PTHR42833:SF4">
    <property type="entry name" value="URIDYLATE KINASE PUMPKIN, CHLOROPLASTIC"/>
    <property type="match status" value="1"/>
</dbReference>
<dbReference type="InterPro" id="IPR001048">
    <property type="entry name" value="Asp/Glu/Uridylate_kinase"/>
</dbReference>
<dbReference type="Pfam" id="PF00696">
    <property type="entry name" value="AA_kinase"/>
    <property type="match status" value="1"/>
</dbReference>
<evidence type="ECO:0000256" key="10">
    <source>
        <dbReference type="ARBA" id="ARBA00022840"/>
    </source>
</evidence>
<evidence type="ECO:0000256" key="6">
    <source>
        <dbReference type="ARBA" id="ARBA00022490"/>
    </source>
</evidence>
<keyword evidence="10" id="KW-0067">ATP-binding</keyword>
<dbReference type="InterPro" id="IPR011818">
    <property type="entry name" value="Uridylate_kinase_arch/spir"/>
</dbReference>
<dbReference type="SUPFAM" id="SSF53633">
    <property type="entry name" value="Carbamate kinase-like"/>
    <property type="match status" value="1"/>
</dbReference>
<dbReference type="EC" id="2.7.4.22" evidence="4"/>
<reference evidence="15 16" key="1">
    <citation type="journal article" date="2015" name="Nature">
        <title>rRNA introns, odd ribosomes, and small enigmatic genomes across a large radiation of phyla.</title>
        <authorList>
            <person name="Brown C.T."/>
            <person name="Hug L.A."/>
            <person name="Thomas B.C."/>
            <person name="Sharon I."/>
            <person name="Castelle C.J."/>
            <person name="Singh A."/>
            <person name="Wilkins M.J."/>
            <person name="Williams K.H."/>
            <person name="Banfield J.F."/>
        </authorList>
    </citation>
    <scope>NUCLEOTIDE SEQUENCE [LARGE SCALE GENOMIC DNA]</scope>
</reference>
<keyword evidence="6" id="KW-0963">Cytoplasm</keyword>
<sequence length="228" mass="25780">MNNYKIISVGGSIIIPKTGFDIKFLKKFRQLILGRVKKGEKFVLVIGGGATCRVYQEALTSVVKLPNTDLHWLGIYTTWYNAEFVRLMFGNWAHDKVIKDPTQKIKTKKPIVIAGGWEPGFSTDTDSVILAKQFGAKELLNLSNIDYVYDKDPRKFKDAKKIEKIGWQEFRKKIVGYKWLPGKNSPFDPIASDLAQELGLKVSVLNGNNLKEVEKALNCKPFKGTIIE</sequence>
<gene>
    <name evidence="15" type="ORF">US42_C0001G0099</name>
</gene>
<evidence type="ECO:0000256" key="4">
    <source>
        <dbReference type="ARBA" id="ARBA00012899"/>
    </source>
</evidence>
<accession>A0A0G0GAW0</accession>
<keyword evidence="8" id="KW-0547">Nucleotide-binding</keyword>